<evidence type="ECO:0000313" key="1">
    <source>
        <dbReference type="EMBL" id="KAH7135579.1"/>
    </source>
</evidence>
<sequence length="119" mass="13584">MKSTQVLFGRLRRLPLTTKQARKGYYKSNGAGVLGHWDIADQRVFRVDYDKVRTFVCPVTQVQSTELTPFVARNIPKNILSDDGKTWSLPKKLTPQEYLRLWKERGDHQLGDSGVGGSY</sequence>
<dbReference type="GO" id="GO:0005762">
    <property type="term" value="C:mitochondrial large ribosomal subunit"/>
    <property type="evidence" value="ECO:0007669"/>
    <property type="project" value="InterPro"/>
</dbReference>
<protein>
    <recommendedName>
        <fullName evidence="3">Mitochondrial ribosomal protein L27</fullName>
    </recommendedName>
</protein>
<proteinExistence type="predicted"/>
<dbReference type="GO" id="GO:0003735">
    <property type="term" value="F:structural constituent of ribosome"/>
    <property type="evidence" value="ECO:0007669"/>
    <property type="project" value="InterPro"/>
</dbReference>
<evidence type="ECO:0000313" key="2">
    <source>
        <dbReference type="Proteomes" id="UP000700596"/>
    </source>
</evidence>
<gene>
    <name evidence="1" type="ORF">B0J11DRAFT_518702</name>
</gene>
<evidence type="ECO:0008006" key="3">
    <source>
        <dbReference type="Google" id="ProtNLM"/>
    </source>
</evidence>
<dbReference type="AlphaFoldDB" id="A0A9P9EAC0"/>
<dbReference type="Pfam" id="PF09809">
    <property type="entry name" value="MRP-L27"/>
    <property type="match status" value="1"/>
</dbReference>
<dbReference type="EMBL" id="JAGMWT010000002">
    <property type="protein sequence ID" value="KAH7135579.1"/>
    <property type="molecule type" value="Genomic_DNA"/>
</dbReference>
<accession>A0A9P9EAC0</accession>
<dbReference type="OrthoDB" id="408933at2759"/>
<dbReference type="Proteomes" id="UP000700596">
    <property type="component" value="Unassembled WGS sequence"/>
</dbReference>
<keyword evidence="2" id="KW-1185">Reference proteome</keyword>
<organism evidence="1 2">
    <name type="scientific">Dendryphion nanum</name>
    <dbReference type="NCBI Taxonomy" id="256645"/>
    <lineage>
        <taxon>Eukaryota</taxon>
        <taxon>Fungi</taxon>
        <taxon>Dikarya</taxon>
        <taxon>Ascomycota</taxon>
        <taxon>Pezizomycotina</taxon>
        <taxon>Dothideomycetes</taxon>
        <taxon>Pleosporomycetidae</taxon>
        <taxon>Pleosporales</taxon>
        <taxon>Torulaceae</taxon>
        <taxon>Dendryphion</taxon>
    </lineage>
</organism>
<name>A0A9P9EAC0_9PLEO</name>
<reference evidence="1" key="1">
    <citation type="journal article" date="2021" name="Nat. Commun.">
        <title>Genetic determinants of endophytism in the Arabidopsis root mycobiome.</title>
        <authorList>
            <person name="Mesny F."/>
            <person name="Miyauchi S."/>
            <person name="Thiergart T."/>
            <person name="Pickel B."/>
            <person name="Atanasova L."/>
            <person name="Karlsson M."/>
            <person name="Huettel B."/>
            <person name="Barry K.W."/>
            <person name="Haridas S."/>
            <person name="Chen C."/>
            <person name="Bauer D."/>
            <person name="Andreopoulos W."/>
            <person name="Pangilinan J."/>
            <person name="LaButti K."/>
            <person name="Riley R."/>
            <person name="Lipzen A."/>
            <person name="Clum A."/>
            <person name="Drula E."/>
            <person name="Henrissat B."/>
            <person name="Kohler A."/>
            <person name="Grigoriev I.V."/>
            <person name="Martin F.M."/>
            <person name="Hacquard S."/>
        </authorList>
    </citation>
    <scope>NUCLEOTIDE SEQUENCE</scope>
    <source>
        <strain evidence="1">MPI-CAGE-CH-0243</strain>
    </source>
</reference>
<comment type="caution">
    <text evidence="1">The sequence shown here is derived from an EMBL/GenBank/DDBJ whole genome shotgun (WGS) entry which is preliminary data.</text>
</comment>
<dbReference type="InterPro" id="IPR019189">
    <property type="entry name" value="Ribosomal_mL41"/>
</dbReference>